<comment type="caution">
    <text evidence="2">The sequence shown here is derived from an EMBL/GenBank/DDBJ whole genome shotgun (WGS) entry which is preliminary data.</text>
</comment>
<dbReference type="SMART" id="SM00915">
    <property type="entry name" value="Jacalin"/>
    <property type="match status" value="1"/>
</dbReference>
<dbReference type="InterPro" id="IPR001229">
    <property type="entry name" value="Jacalin-like_lectin_dom"/>
</dbReference>
<dbReference type="EMBL" id="JABFDB010000028">
    <property type="protein sequence ID" value="NYZ23624.1"/>
    <property type="molecule type" value="Genomic_DNA"/>
</dbReference>
<dbReference type="SUPFAM" id="SSF51101">
    <property type="entry name" value="Mannose-binding lectins"/>
    <property type="match status" value="1"/>
</dbReference>
<protein>
    <recommendedName>
        <fullName evidence="1">Jacalin-type lectin domain-containing protein</fullName>
    </recommendedName>
</protein>
<keyword evidence="3" id="KW-1185">Reference proteome</keyword>
<name>A0ABX2TGY4_9PROT</name>
<feature type="domain" description="Jacalin-type lectin" evidence="1">
    <location>
        <begin position="354"/>
        <end position="499"/>
    </location>
</feature>
<dbReference type="Gene3D" id="2.100.10.30">
    <property type="entry name" value="Jacalin-like lectin domain"/>
    <property type="match status" value="1"/>
</dbReference>
<dbReference type="Proteomes" id="UP000584642">
    <property type="component" value="Unassembled WGS sequence"/>
</dbReference>
<proteinExistence type="predicted"/>
<dbReference type="Pfam" id="PF01419">
    <property type="entry name" value="Jacalin"/>
    <property type="match status" value="1"/>
</dbReference>
<evidence type="ECO:0000313" key="3">
    <source>
        <dbReference type="Proteomes" id="UP000584642"/>
    </source>
</evidence>
<organism evidence="2 3">
    <name type="scientific">Azospirillum oleiclasticum</name>
    <dbReference type="NCBI Taxonomy" id="2735135"/>
    <lineage>
        <taxon>Bacteria</taxon>
        <taxon>Pseudomonadati</taxon>
        <taxon>Pseudomonadota</taxon>
        <taxon>Alphaproteobacteria</taxon>
        <taxon>Rhodospirillales</taxon>
        <taxon>Azospirillaceae</taxon>
        <taxon>Azospirillum</taxon>
    </lineage>
</organism>
<sequence length="509" mass="55047">MATTDASSQGPVDPPADTSILFLGIDSVQGTARNTAVTGDYQTVGSESSLLLQLCADFETLSDSTDITQSASVGVGLFGVSEKVRFVKNTQRTTWSLNLMIRSTKVSGTHMATHYRLNDGIAVPQTDEERVDFFKQYGDSFISSLTVGAEYIAIFTIFLNSESEHQSVMTEVSAHGLMSAFSFDAGLQSNLTSFFQKIKARVVLKQKTFGVDSIELPGIESMIEFARKFPTITVDKPSIIRFSTTGYENLLPGRSFETIAANRNYLVGTGYSEGIYSDRARVQDLISQLESINAIHETYGFSDPRMEEVKDKATADLKALDGQMTGFGNDPLASFTKPALPSLAEGLPSVSFESGQSEAWGGNNVAPFDDVGKVGDFIGKCARISSIKFHTGEFVTALIVTYQGVDEATGLRKVHGGEDHTAGYELFLENGDRIVEVSGEAGVYVDQMTVRTAAKHSTAGGVPHGASPFGWTAEAGQVLLGFRGRSGAFLDQIQVVWVKLLPTVWKPRF</sequence>
<gene>
    <name evidence="2" type="ORF">HND93_28325</name>
</gene>
<evidence type="ECO:0000313" key="2">
    <source>
        <dbReference type="EMBL" id="NYZ23624.1"/>
    </source>
</evidence>
<dbReference type="InterPro" id="IPR036404">
    <property type="entry name" value="Jacalin-like_lectin_dom_sf"/>
</dbReference>
<reference evidence="2 3" key="1">
    <citation type="submission" date="2020-05" db="EMBL/GenBank/DDBJ databases">
        <title>Azospirillum oleiclasticum sp. nov, a nitrogen-fixing and heavy crude oil-emulsifying bacterium isolated from the crude oil of Yumen Oilfield.</title>
        <authorList>
            <person name="Wu D."/>
            <person name="Cai M."/>
            <person name="Zhang X."/>
        </authorList>
    </citation>
    <scope>NUCLEOTIDE SEQUENCE [LARGE SCALE GENOMIC DNA]</scope>
    <source>
        <strain evidence="2 3">ROY-1-1-2</strain>
    </source>
</reference>
<dbReference type="PROSITE" id="PS51752">
    <property type="entry name" value="JACALIN_LECTIN"/>
    <property type="match status" value="1"/>
</dbReference>
<dbReference type="RefSeq" id="WP_180285394.1">
    <property type="nucleotide sequence ID" value="NZ_JABFDB010000028.1"/>
</dbReference>
<accession>A0ABX2TGY4</accession>
<evidence type="ECO:0000259" key="1">
    <source>
        <dbReference type="PROSITE" id="PS51752"/>
    </source>
</evidence>